<organism evidence="1 2">
    <name type="scientific">Nocardia xishanensis</name>
    <dbReference type="NCBI Taxonomy" id="238964"/>
    <lineage>
        <taxon>Bacteria</taxon>
        <taxon>Bacillati</taxon>
        <taxon>Actinomycetota</taxon>
        <taxon>Actinomycetes</taxon>
        <taxon>Mycobacteriales</taxon>
        <taxon>Nocardiaceae</taxon>
        <taxon>Nocardia</taxon>
    </lineage>
</organism>
<evidence type="ECO:0000313" key="2">
    <source>
        <dbReference type="Proteomes" id="UP001611415"/>
    </source>
</evidence>
<comment type="caution">
    <text evidence="1">The sequence shown here is derived from an EMBL/GenBank/DDBJ whole genome shotgun (WGS) entry which is preliminary data.</text>
</comment>
<accession>A0ABW7WVU2</accession>
<dbReference type="RefSeq" id="WP_364825513.1">
    <property type="nucleotide sequence ID" value="NZ_JBFAYM010000017.1"/>
</dbReference>
<reference evidence="1 2" key="1">
    <citation type="submission" date="2024-10" db="EMBL/GenBank/DDBJ databases">
        <title>The Natural Products Discovery Center: Release of the First 8490 Sequenced Strains for Exploring Actinobacteria Biosynthetic Diversity.</title>
        <authorList>
            <person name="Kalkreuter E."/>
            <person name="Kautsar S.A."/>
            <person name="Yang D."/>
            <person name="Bader C.D."/>
            <person name="Teijaro C.N."/>
            <person name="Fluegel L."/>
            <person name="Davis C.M."/>
            <person name="Simpson J.R."/>
            <person name="Lauterbach L."/>
            <person name="Steele A.D."/>
            <person name="Gui C."/>
            <person name="Meng S."/>
            <person name="Li G."/>
            <person name="Viehrig K."/>
            <person name="Ye F."/>
            <person name="Su P."/>
            <person name="Kiefer A.F."/>
            <person name="Nichols A."/>
            <person name="Cepeda A.J."/>
            <person name="Yan W."/>
            <person name="Fan B."/>
            <person name="Jiang Y."/>
            <person name="Adhikari A."/>
            <person name="Zheng C.-J."/>
            <person name="Schuster L."/>
            <person name="Cowan T.M."/>
            <person name="Smanski M.J."/>
            <person name="Chevrette M.G."/>
            <person name="De Carvalho L.P.S."/>
            <person name="Shen B."/>
        </authorList>
    </citation>
    <scope>NUCLEOTIDE SEQUENCE [LARGE SCALE GENOMIC DNA]</scope>
    <source>
        <strain evidence="1 2">NPDC019275</strain>
    </source>
</reference>
<keyword evidence="2" id="KW-1185">Reference proteome</keyword>
<evidence type="ECO:0000313" key="1">
    <source>
        <dbReference type="EMBL" id="MFI2472945.1"/>
    </source>
</evidence>
<sequence length="81" mass="8695">MQRAFDRLNSVVARAATEYGATYTDTRTPSAGDDMCAPEGVRWFDPLVATETLLPYHPTSTGMRGVADIVVVAVRASGFEG</sequence>
<gene>
    <name evidence="1" type="ORF">ACH49W_06165</name>
</gene>
<dbReference type="InterPro" id="IPR036514">
    <property type="entry name" value="SGNH_hydro_sf"/>
</dbReference>
<proteinExistence type="predicted"/>
<dbReference type="SUPFAM" id="SSF52266">
    <property type="entry name" value="SGNH hydrolase"/>
    <property type="match status" value="1"/>
</dbReference>
<dbReference type="Proteomes" id="UP001611415">
    <property type="component" value="Unassembled WGS sequence"/>
</dbReference>
<dbReference type="EMBL" id="JBIRYO010000003">
    <property type="protein sequence ID" value="MFI2472945.1"/>
    <property type="molecule type" value="Genomic_DNA"/>
</dbReference>
<dbReference type="Gene3D" id="3.40.50.1110">
    <property type="entry name" value="SGNH hydrolase"/>
    <property type="match status" value="1"/>
</dbReference>
<name>A0ABW7WVU2_9NOCA</name>
<protein>
    <submittedName>
        <fullName evidence="1">Uncharacterized protein</fullName>
    </submittedName>
</protein>